<evidence type="ECO:0000313" key="2">
    <source>
        <dbReference type="EMBL" id="CUH52176.1"/>
    </source>
</evidence>
<dbReference type="Gene3D" id="2.40.50.180">
    <property type="entry name" value="CheA-289, Domain 4"/>
    <property type="match status" value="1"/>
</dbReference>
<gene>
    <name evidence="2" type="primary">cheW</name>
    <name evidence="2" type="ORF">SHM7688_01618</name>
</gene>
<dbReference type="GO" id="GO:0007165">
    <property type="term" value="P:signal transduction"/>
    <property type="evidence" value="ECO:0007669"/>
    <property type="project" value="InterPro"/>
</dbReference>
<sequence length="156" mass="17146">MSEQATLEKTDDRIEIVSFTIGEQAFCLDIGHVLEIRGWTSTTTLPHAPDYVVGMMNLRGAVLPVIDLSMRLGLGKTIPESRHVIIIAHIDEKSVGFLVDAVSNIITVNTEEMKPTPEVSSTKTTAFIRGVYTLEETIVRAIDVHQIMPQETLSAA</sequence>
<dbReference type="STRING" id="321267.SHM7688_01618"/>
<evidence type="ECO:0000313" key="3">
    <source>
        <dbReference type="Proteomes" id="UP000054823"/>
    </source>
</evidence>
<dbReference type="GO" id="GO:0005829">
    <property type="term" value="C:cytosol"/>
    <property type="evidence" value="ECO:0007669"/>
    <property type="project" value="TreeGrafter"/>
</dbReference>
<keyword evidence="3" id="KW-1185">Reference proteome</keyword>
<organism evidence="2 3">
    <name type="scientific">Shimia marina</name>
    <dbReference type="NCBI Taxonomy" id="321267"/>
    <lineage>
        <taxon>Bacteria</taxon>
        <taxon>Pseudomonadati</taxon>
        <taxon>Pseudomonadota</taxon>
        <taxon>Alphaproteobacteria</taxon>
        <taxon>Rhodobacterales</taxon>
        <taxon>Roseobacteraceae</taxon>
    </lineage>
</organism>
<reference evidence="2 3" key="1">
    <citation type="submission" date="2015-09" db="EMBL/GenBank/DDBJ databases">
        <authorList>
            <consortium name="Swine Surveillance"/>
        </authorList>
    </citation>
    <scope>NUCLEOTIDE SEQUENCE [LARGE SCALE GENOMIC DNA]</scope>
    <source>
        <strain evidence="2 3">CECT 7688</strain>
    </source>
</reference>
<protein>
    <submittedName>
        <fullName evidence="2">Chemotaxis protein CheW</fullName>
    </submittedName>
</protein>
<name>A0A0P1F9K4_9RHOB</name>
<dbReference type="CDD" id="cd00732">
    <property type="entry name" value="CheW"/>
    <property type="match status" value="1"/>
</dbReference>
<dbReference type="GO" id="GO:0006935">
    <property type="term" value="P:chemotaxis"/>
    <property type="evidence" value="ECO:0007669"/>
    <property type="project" value="InterPro"/>
</dbReference>
<evidence type="ECO:0000259" key="1">
    <source>
        <dbReference type="PROSITE" id="PS50851"/>
    </source>
</evidence>
<dbReference type="PANTHER" id="PTHR22617">
    <property type="entry name" value="CHEMOTAXIS SENSOR HISTIDINE KINASE-RELATED"/>
    <property type="match status" value="1"/>
</dbReference>
<proteinExistence type="predicted"/>
<dbReference type="Gene3D" id="2.30.30.40">
    <property type="entry name" value="SH3 Domains"/>
    <property type="match status" value="1"/>
</dbReference>
<dbReference type="InterPro" id="IPR036061">
    <property type="entry name" value="CheW-like_dom_sf"/>
</dbReference>
<dbReference type="SUPFAM" id="SSF50341">
    <property type="entry name" value="CheW-like"/>
    <property type="match status" value="1"/>
</dbReference>
<dbReference type="RefSeq" id="WP_058239406.1">
    <property type="nucleotide sequence ID" value="NZ_CYPW01000015.1"/>
</dbReference>
<dbReference type="Pfam" id="PF01584">
    <property type="entry name" value="CheW"/>
    <property type="match status" value="1"/>
</dbReference>
<dbReference type="Proteomes" id="UP000054823">
    <property type="component" value="Unassembled WGS sequence"/>
</dbReference>
<dbReference type="InterPro" id="IPR002545">
    <property type="entry name" value="CheW-lke_dom"/>
</dbReference>
<accession>A0A0P1F9K4</accession>
<dbReference type="EMBL" id="CYPW01000015">
    <property type="protein sequence ID" value="CUH52176.1"/>
    <property type="molecule type" value="Genomic_DNA"/>
</dbReference>
<dbReference type="OrthoDB" id="9794382at2"/>
<dbReference type="SMART" id="SM00260">
    <property type="entry name" value="CheW"/>
    <property type="match status" value="1"/>
</dbReference>
<dbReference type="PROSITE" id="PS50851">
    <property type="entry name" value="CHEW"/>
    <property type="match status" value="1"/>
</dbReference>
<dbReference type="AlphaFoldDB" id="A0A0P1F9K4"/>
<feature type="domain" description="CheW-like" evidence="1">
    <location>
        <begin position="13"/>
        <end position="153"/>
    </location>
</feature>
<dbReference type="PANTHER" id="PTHR22617:SF23">
    <property type="entry name" value="CHEMOTAXIS PROTEIN CHEW"/>
    <property type="match status" value="1"/>
</dbReference>
<dbReference type="InterPro" id="IPR039315">
    <property type="entry name" value="CheW"/>
</dbReference>